<feature type="chain" id="PRO_5041350910" evidence="2">
    <location>
        <begin position="21"/>
        <end position="455"/>
    </location>
</feature>
<feature type="compositionally biased region" description="Low complexity" evidence="1">
    <location>
        <begin position="154"/>
        <end position="200"/>
    </location>
</feature>
<evidence type="ECO:0000313" key="4">
    <source>
        <dbReference type="Proteomes" id="UP001160390"/>
    </source>
</evidence>
<evidence type="ECO:0000256" key="2">
    <source>
        <dbReference type="SAM" id="SignalP"/>
    </source>
</evidence>
<dbReference type="EMBL" id="CABFNP030001245">
    <property type="protein sequence ID" value="CAI6093682.1"/>
    <property type="molecule type" value="Genomic_DNA"/>
</dbReference>
<feature type="signal peptide" evidence="2">
    <location>
        <begin position="1"/>
        <end position="20"/>
    </location>
</feature>
<feature type="region of interest" description="Disordered" evidence="1">
    <location>
        <begin position="114"/>
        <end position="333"/>
    </location>
</feature>
<sequence length="455" mass="49117">MVSIKLLSFCSISFLLGSSAKVTGFPLALASSGISTDSGQSLKIFYTRGDDAGNVALEPIRATGKIHHQDKRLYLFAREPETEILDRYDERSSNIGSRGLAPLELRATKVRKSLTSVASKRPKAKNPATVSKSGGLKKSHPVKKRADTKKPTAAKKSAAVKKPSPIKKPANTKKSTAAKRPAAAKKPAAARKPANTKNTAIAKKPAPIRKPSPVRKPAAAKNPAGTKKTNTSKRPTAAKKQKAAKTASKKTFTKKPNAAKKLTAKPHSKARAENASKSSATKPKTEQVRQGKLNKVENPCKRSDTDSEAGPSCQLPVRPAPPAQPASVSQTEEIEKARKEALDALMSKPNEPTKNPKITDVANLFVGTSNDQASIMQSLGHSAQRERKHIVEEKKKNEANLKENEGYIAQNTALMNQQKADLDAKAEAEKAADKERKDKQIVAENFLTTWDTKKE</sequence>
<protein>
    <submittedName>
        <fullName evidence="3">Uncharacterized protein</fullName>
    </submittedName>
</protein>
<reference evidence="3" key="1">
    <citation type="submission" date="2023-01" db="EMBL/GenBank/DDBJ databases">
        <authorList>
            <person name="Piombo E."/>
        </authorList>
    </citation>
    <scope>NUCLEOTIDE SEQUENCE</scope>
</reference>
<name>A0AA35MAQ7_9HYPO</name>
<keyword evidence="4" id="KW-1185">Reference proteome</keyword>
<gene>
    <name evidence="3" type="ORF">CCHLO57077_00000737</name>
</gene>
<organism evidence="3 4">
    <name type="scientific">Clonostachys chloroleuca</name>
    <dbReference type="NCBI Taxonomy" id="1926264"/>
    <lineage>
        <taxon>Eukaryota</taxon>
        <taxon>Fungi</taxon>
        <taxon>Dikarya</taxon>
        <taxon>Ascomycota</taxon>
        <taxon>Pezizomycotina</taxon>
        <taxon>Sordariomycetes</taxon>
        <taxon>Hypocreomycetidae</taxon>
        <taxon>Hypocreales</taxon>
        <taxon>Bionectriaceae</taxon>
        <taxon>Clonostachys</taxon>
    </lineage>
</organism>
<evidence type="ECO:0000256" key="1">
    <source>
        <dbReference type="SAM" id="MobiDB-lite"/>
    </source>
</evidence>
<feature type="compositionally biased region" description="Basic and acidic residues" evidence="1">
    <location>
        <begin position="283"/>
        <end position="305"/>
    </location>
</feature>
<proteinExistence type="predicted"/>
<keyword evidence="2" id="KW-0732">Signal</keyword>
<comment type="caution">
    <text evidence="3">The sequence shown here is derived from an EMBL/GenBank/DDBJ whole genome shotgun (WGS) entry which is preliminary data.</text>
</comment>
<dbReference type="AlphaFoldDB" id="A0AA35MAQ7"/>
<evidence type="ECO:0000313" key="3">
    <source>
        <dbReference type="EMBL" id="CAI6093682.1"/>
    </source>
</evidence>
<dbReference type="Proteomes" id="UP001160390">
    <property type="component" value="Unassembled WGS sequence"/>
</dbReference>
<feature type="compositionally biased region" description="Basic residues" evidence="1">
    <location>
        <begin position="236"/>
        <end position="253"/>
    </location>
</feature>
<accession>A0AA35MAQ7</accession>